<dbReference type="Gene3D" id="1.10.3720.10">
    <property type="entry name" value="MetI-like"/>
    <property type="match status" value="1"/>
</dbReference>
<keyword evidence="4" id="KW-1133">Transmembrane helix</keyword>
<dbReference type="EMBL" id="CP000155">
    <property type="protein sequence ID" value="ABC27080.1"/>
    <property type="molecule type" value="Genomic_DNA"/>
</dbReference>
<name>Q2SQJ4_HAHCH</name>
<dbReference type="PANTHER" id="PTHR30177:SF30">
    <property type="entry name" value="GLYCINE BETAINE UPTAKE SYSTEM PERMEASE PROTEIN YEHY"/>
    <property type="match status" value="1"/>
</dbReference>
<dbReference type="HOGENOM" id="CLU_046113_3_0_6"/>
<keyword evidence="5" id="KW-0472">Membrane</keyword>
<accession>Q2SQJ4</accession>
<proteinExistence type="inferred from homology"/>
<dbReference type="CDD" id="cd06261">
    <property type="entry name" value="TM_PBP2"/>
    <property type="match status" value="1"/>
</dbReference>
<evidence type="ECO:0000256" key="6">
    <source>
        <dbReference type="RuleBase" id="RU363032"/>
    </source>
</evidence>
<keyword evidence="9" id="KW-1185">Reference proteome</keyword>
<dbReference type="GO" id="GO:0055085">
    <property type="term" value="P:transmembrane transport"/>
    <property type="evidence" value="ECO:0007669"/>
    <property type="project" value="InterPro"/>
</dbReference>
<reference evidence="8 9" key="1">
    <citation type="journal article" date="2005" name="Nucleic Acids Res.">
        <title>Genomic blueprint of Hahella chejuensis, a marine microbe producing an algicidal agent.</title>
        <authorList>
            <person name="Jeong H."/>
            <person name="Yim J.H."/>
            <person name="Lee C."/>
            <person name="Choi S.-H."/>
            <person name="Park Y.K."/>
            <person name="Yoon S.H."/>
            <person name="Hur C.-G."/>
            <person name="Kang H.-Y."/>
            <person name="Kim D."/>
            <person name="Lee H.H."/>
            <person name="Park K.H."/>
            <person name="Park S.-H."/>
            <person name="Park H.-S."/>
            <person name="Lee H.K."/>
            <person name="Oh T.K."/>
            <person name="Kim J.F."/>
        </authorList>
    </citation>
    <scope>NUCLEOTIDE SEQUENCE [LARGE SCALE GENOMIC DNA]</scope>
    <source>
        <strain evidence="8 9">KCTC 2396</strain>
    </source>
</reference>
<keyword evidence="3" id="KW-0812">Transmembrane</keyword>
<dbReference type="OrthoDB" id="9801163at2"/>
<evidence type="ECO:0000256" key="2">
    <source>
        <dbReference type="ARBA" id="ARBA00022448"/>
    </source>
</evidence>
<dbReference type="KEGG" id="hch:HCH_00161"/>
<evidence type="ECO:0000313" key="9">
    <source>
        <dbReference type="Proteomes" id="UP000000238"/>
    </source>
</evidence>
<organism evidence="8 9">
    <name type="scientific">Hahella chejuensis (strain KCTC 2396)</name>
    <dbReference type="NCBI Taxonomy" id="349521"/>
    <lineage>
        <taxon>Bacteria</taxon>
        <taxon>Pseudomonadati</taxon>
        <taxon>Pseudomonadota</taxon>
        <taxon>Gammaproteobacteria</taxon>
        <taxon>Oceanospirillales</taxon>
        <taxon>Hahellaceae</taxon>
        <taxon>Hahella</taxon>
    </lineage>
</organism>
<dbReference type="SUPFAM" id="SSF161098">
    <property type="entry name" value="MetI-like"/>
    <property type="match status" value="1"/>
</dbReference>
<dbReference type="Proteomes" id="UP000000238">
    <property type="component" value="Chromosome"/>
</dbReference>
<comment type="similarity">
    <text evidence="6">Belongs to the binding-protein-dependent transport system permease family.</text>
</comment>
<dbReference type="InterPro" id="IPR000515">
    <property type="entry name" value="MetI-like"/>
</dbReference>
<dbReference type="STRING" id="349521.HCH_00161"/>
<dbReference type="InterPro" id="IPR051204">
    <property type="entry name" value="ABC_transp_perm/SBD"/>
</dbReference>
<feature type="domain" description="ABC transmembrane type-1" evidence="7">
    <location>
        <begin position="167"/>
        <end position="362"/>
    </location>
</feature>
<dbReference type="PANTHER" id="PTHR30177">
    <property type="entry name" value="GLYCINE BETAINE/L-PROLINE TRANSPORT SYSTEM PERMEASE PROTEIN PROW"/>
    <property type="match status" value="1"/>
</dbReference>
<dbReference type="GO" id="GO:0031460">
    <property type="term" value="P:glycine betaine transport"/>
    <property type="evidence" value="ECO:0007669"/>
    <property type="project" value="TreeGrafter"/>
</dbReference>
<dbReference type="GO" id="GO:0005886">
    <property type="term" value="C:plasma membrane"/>
    <property type="evidence" value="ECO:0007669"/>
    <property type="project" value="UniProtKB-SubCell"/>
</dbReference>
<comment type="subcellular location">
    <subcellularLocation>
        <location evidence="1 6">Cell membrane</location>
        <topology evidence="1 6">Multi-pass membrane protein</topology>
    </subcellularLocation>
</comment>
<evidence type="ECO:0000259" key="7">
    <source>
        <dbReference type="PROSITE" id="PS50928"/>
    </source>
</evidence>
<evidence type="ECO:0000256" key="1">
    <source>
        <dbReference type="ARBA" id="ARBA00004651"/>
    </source>
</evidence>
<evidence type="ECO:0000256" key="4">
    <source>
        <dbReference type="ARBA" id="ARBA00022989"/>
    </source>
</evidence>
<dbReference type="AlphaFoldDB" id="Q2SQJ4"/>
<gene>
    <name evidence="8" type="ordered locus">HCH_00161</name>
</gene>
<dbReference type="eggNOG" id="COG1174">
    <property type="taxonomic scope" value="Bacteria"/>
</dbReference>
<dbReference type="PROSITE" id="PS50928">
    <property type="entry name" value="ABC_TM1"/>
    <property type="match status" value="1"/>
</dbReference>
<evidence type="ECO:0000256" key="3">
    <source>
        <dbReference type="ARBA" id="ARBA00022692"/>
    </source>
</evidence>
<evidence type="ECO:0000313" key="8">
    <source>
        <dbReference type="EMBL" id="ABC27080.1"/>
    </source>
</evidence>
<dbReference type="InterPro" id="IPR035906">
    <property type="entry name" value="MetI-like_sf"/>
</dbReference>
<evidence type="ECO:0000256" key="5">
    <source>
        <dbReference type="ARBA" id="ARBA00023136"/>
    </source>
</evidence>
<keyword evidence="2 6" id="KW-0813">Transport</keyword>
<protein>
    <submittedName>
        <fullName evidence="8">ABC-type proline/glycine betaine transport system, permease component</fullName>
    </submittedName>
</protein>
<sequence length="373" mass="39533">MSVLAIVALLFLDFASFQPNRILPGEGVALTNALSLQWSLPIFGGAVAIAFLSWRPTYNAYLVMLLTATTVIALLPVMAGVFGLERAAEGLRHGRAALGGGFWLAGFFMALIVVEACHKLQAGVWLKLASVIVVGGAIAIAYHYGALEKLSLAQEFHVRQRQFVTEMGAHFSLVFWSMLPSALMGMALAIWATRSEKARRGLFGVLSVLQTIPSLALFGLLIAPLSYLANEFEWLRAIGVQGIGFTPALIALIGYSLLPMTRNAYVALTGTPEPVLEAARGMGMSESQVFLQVRLPLAAPVILEGLRIMTVQTIGLTAVAALIGAGGMGTFIFQGLGQAAMDLVLLGAIPTILFALTADALFAFLTATTRGAP</sequence>
<dbReference type="Pfam" id="PF00528">
    <property type="entry name" value="BPD_transp_1"/>
    <property type="match status" value="1"/>
</dbReference>